<comment type="caution">
    <text evidence="4">The sequence shown here is derived from an EMBL/GenBank/DDBJ whole genome shotgun (WGS) entry which is preliminary data.</text>
</comment>
<dbReference type="AlphaFoldDB" id="A0A7W7PJ35"/>
<feature type="transmembrane region" description="Helical" evidence="2">
    <location>
        <begin position="21"/>
        <end position="45"/>
    </location>
</feature>
<dbReference type="EMBL" id="JACHJH010000001">
    <property type="protein sequence ID" value="MBB4891722.1"/>
    <property type="molecule type" value="Genomic_DNA"/>
</dbReference>
<gene>
    <name evidence="4" type="ORF">FHS39_000722</name>
</gene>
<dbReference type="Proteomes" id="UP000556084">
    <property type="component" value="Unassembled WGS sequence"/>
</dbReference>
<feature type="transmembrane region" description="Helical" evidence="2">
    <location>
        <begin position="117"/>
        <end position="133"/>
    </location>
</feature>
<feature type="transmembrane region" description="Helical" evidence="2">
    <location>
        <begin position="80"/>
        <end position="97"/>
    </location>
</feature>
<accession>A0A7W7PJ35</accession>
<feature type="region of interest" description="Disordered" evidence="1">
    <location>
        <begin position="272"/>
        <end position="301"/>
    </location>
</feature>
<reference evidence="4 5" key="1">
    <citation type="submission" date="2020-08" db="EMBL/GenBank/DDBJ databases">
        <title>Genomic Encyclopedia of Type Strains, Phase III (KMG-III): the genomes of soil and plant-associated and newly described type strains.</title>
        <authorList>
            <person name="Whitman W."/>
        </authorList>
    </citation>
    <scope>NUCLEOTIDE SEQUENCE [LARGE SCALE GENOMIC DNA]</scope>
    <source>
        <strain evidence="4 5">CECT 3266</strain>
    </source>
</reference>
<organism evidence="4 5">
    <name type="scientific">Streptomyces olivoverticillatus</name>
    <dbReference type="NCBI Taxonomy" id="66427"/>
    <lineage>
        <taxon>Bacteria</taxon>
        <taxon>Bacillati</taxon>
        <taxon>Actinomycetota</taxon>
        <taxon>Actinomycetes</taxon>
        <taxon>Kitasatosporales</taxon>
        <taxon>Streptomycetaceae</taxon>
        <taxon>Streptomyces</taxon>
    </lineage>
</organism>
<keyword evidence="5" id="KW-1185">Reference proteome</keyword>
<feature type="domain" description="DUF4328" evidence="3">
    <location>
        <begin position="65"/>
        <end position="236"/>
    </location>
</feature>
<proteinExistence type="predicted"/>
<evidence type="ECO:0000256" key="1">
    <source>
        <dbReference type="SAM" id="MobiDB-lite"/>
    </source>
</evidence>
<name>A0A7W7PJ35_9ACTN</name>
<evidence type="ECO:0000256" key="2">
    <source>
        <dbReference type="SAM" id="Phobius"/>
    </source>
</evidence>
<feature type="transmembrane region" description="Helical" evidence="2">
    <location>
        <begin position="209"/>
        <end position="231"/>
    </location>
</feature>
<dbReference type="Pfam" id="PF14219">
    <property type="entry name" value="DUF4328"/>
    <property type="match status" value="1"/>
</dbReference>
<evidence type="ECO:0000313" key="4">
    <source>
        <dbReference type="EMBL" id="MBB4891722.1"/>
    </source>
</evidence>
<evidence type="ECO:0000259" key="3">
    <source>
        <dbReference type="Pfam" id="PF14219"/>
    </source>
</evidence>
<evidence type="ECO:0000313" key="5">
    <source>
        <dbReference type="Proteomes" id="UP000556084"/>
    </source>
</evidence>
<feature type="compositionally biased region" description="Pro residues" evidence="1">
    <location>
        <begin position="272"/>
        <end position="288"/>
    </location>
</feature>
<keyword evidence="2" id="KW-1133">Transmembrane helix</keyword>
<keyword evidence="2" id="KW-0472">Membrane</keyword>
<dbReference type="RefSeq" id="WP_184346246.1">
    <property type="nucleotide sequence ID" value="NZ_JACHJH010000001.1"/>
</dbReference>
<keyword evidence="2" id="KW-0812">Transmembrane</keyword>
<dbReference type="InterPro" id="IPR025565">
    <property type="entry name" value="DUF4328"/>
</dbReference>
<sequence>MPQYGYAGPGMPVGGVDLRRGVRIALTVMLSVTIVTMLGLVGALGEERSALEDVLGGNGSHADAVQRVDDAASFYSSMNVLYLLSFLATAILWVIWFRRARLNAELFAPGTQRFGSGWAVGAWVTPVVSFWFPKQMANDIYRASAPAGPQSAPKGLLNGWWVLWNAATVVSFVGTVSERIMEVKIKKAAESGVYGGPEWHDAVDAAKGAMSLSAFAMLLYIAAGVLAILVVRQLTRMQEQRAMAGPAGVPMGAGPYGSVAPMPGMPGMPVPGMPGAPGSGYPPAPPYGAPQNPFGSGPAGY</sequence>
<protein>
    <recommendedName>
        <fullName evidence="3">DUF4328 domain-containing protein</fullName>
    </recommendedName>
</protein>